<sequence>MTKPKNHIKPWAIFRWTSPVNSSCIMRFRHRGDAEGYLQILRQNSPGANLRLVFDHDSTTVKID</sequence>
<evidence type="ECO:0000313" key="2">
    <source>
        <dbReference type="Proteomes" id="UP000629098"/>
    </source>
</evidence>
<organism evidence="1 2">
    <name type="scientific">Iningainema tapete BLCC-T55</name>
    <dbReference type="NCBI Taxonomy" id="2748662"/>
    <lineage>
        <taxon>Bacteria</taxon>
        <taxon>Bacillati</taxon>
        <taxon>Cyanobacteriota</taxon>
        <taxon>Cyanophyceae</taxon>
        <taxon>Nostocales</taxon>
        <taxon>Scytonemataceae</taxon>
        <taxon>Iningainema tapete</taxon>
    </lineage>
</organism>
<dbReference type="RefSeq" id="WP_190833242.1">
    <property type="nucleotide sequence ID" value="NZ_CAWPPI010000076.1"/>
</dbReference>
<keyword evidence="2" id="KW-1185">Reference proteome</keyword>
<accession>A0A8J7C744</accession>
<proteinExistence type="predicted"/>
<reference evidence="1" key="1">
    <citation type="submission" date="2020-09" db="EMBL/GenBank/DDBJ databases">
        <title>Iningainema tapete sp. nov. (Scytonemataceae, Cyanobacteria) from greenhouses in central Florida (USA) produces two types of nodularin with biosynthetic potential for microcystin-LR and anabaenopeptins.</title>
        <authorList>
            <person name="Berthold D.E."/>
            <person name="Lefler F.W."/>
            <person name="Huang I.-S."/>
            <person name="Abdulla H."/>
            <person name="Zimba P.V."/>
            <person name="Laughinghouse H.D. IV."/>
        </authorList>
    </citation>
    <scope>NUCLEOTIDE SEQUENCE</scope>
    <source>
        <strain evidence="1">BLCCT55</strain>
    </source>
</reference>
<dbReference type="Proteomes" id="UP000629098">
    <property type="component" value="Unassembled WGS sequence"/>
</dbReference>
<comment type="caution">
    <text evidence="1">The sequence shown here is derived from an EMBL/GenBank/DDBJ whole genome shotgun (WGS) entry which is preliminary data.</text>
</comment>
<dbReference type="AlphaFoldDB" id="A0A8J7C744"/>
<evidence type="ECO:0000313" key="1">
    <source>
        <dbReference type="EMBL" id="MBD2775184.1"/>
    </source>
</evidence>
<protein>
    <submittedName>
        <fullName evidence="1">Uncharacterized protein</fullName>
    </submittedName>
</protein>
<name>A0A8J7C744_9CYAN</name>
<gene>
    <name evidence="1" type="ORF">ICL16_24760</name>
</gene>
<dbReference type="EMBL" id="JACXAE010000076">
    <property type="protein sequence ID" value="MBD2775184.1"/>
    <property type="molecule type" value="Genomic_DNA"/>
</dbReference>